<feature type="compositionally biased region" description="Polar residues" evidence="1">
    <location>
        <begin position="148"/>
        <end position="158"/>
    </location>
</feature>
<organism evidence="3 4">
    <name type="scientific">Apiospora kogelbergensis</name>
    <dbReference type="NCBI Taxonomy" id="1337665"/>
    <lineage>
        <taxon>Eukaryota</taxon>
        <taxon>Fungi</taxon>
        <taxon>Dikarya</taxon>
        <taxon>Ascomycota</taxon>
        <taxon>Pezizomycotina</taxon>
        <taxon>Sordariomycetes</taxon>
        <taxon>Xylariomycetidae</taxon>
        <taxon>Amphisphaeriales</taxon>
        <taxon>Apiosporaceae</taxon>
        <taxon>Apiospora</taxon>
    </lineage>
</organism>
<feature type="compositionally biased region" description="Basic and acidic residues" evidence="1">
    <location>
        <begin position="238"/>
        <end position="256"/>
    </location>
</feature>
<dbReference type="Proteomes" id="UP001392437">
    <property type="component" value="Unassembled WGS sequence"/>
</dbReference>
<dbReference type="PANTHER" id="PTHR38166">
    <property type="entry name" value="C2H2-TYPE DOMAIN-CONTAINING PROTEIN-RELATED"/>
    <property type="match status" value="1"/>
</dbReference>
<dbReference type="Gene3D" id="3.10.260.10">
    <property type="entry name" value="Transcription regulator HTH, APSES-type DNA-binding domain"/>
    <property type="match status" value="1"/>
</dbReference>
<dbReference type="InterPro" id="IPR036887">
    <property type="entry name" value="HTH_APSES_sf"/>
</dbReference>
<reference evidence="3 4" key="1">
    <citation type="submission" date="2023-01" db="EMBL/GenBank/DDBJ databases">
        <title>Analysis of 21 Apiospora genomes using comparative genomics revels a genus with tremendous synthesis potential of carbohydrate active enzymes and secondary metabolites.</title>
        <authorList>
            <person name="Sorensen T."/>
        </authorList>
    </citation>
    <scope>NUCLEOTIDE SEQUENCE [LARGE SCALE GENOMIC DNA]</scope>
    <source>
        <strain evidence="3 4">CBS 117206</strain>
    </source>
</reference>
<evidence type="ECO:0000313" key="4">
    <source>
        <dbReference type="Proteomes" id="UP001392437"/>
    </source>
</evidence>
<feature type="compositionally biased region" description="Low complexity" evidence="1">
    <location>
        <begin position="275"/>
        <end position="295"/>
    </location>
</feature>
<feature type="compositionally biased region" description="Basic and acidic residues" evidence="1">
    <location>
        <begin position="464"/>
        <end position="479"/>
    </location>
</feature>
<name>A0AAW0R4P3_9PEZI</name>
<dbReference type="EMBL" id="JAQQWP010000003">
    <property type="protein sequence ID" value="KAK8123958.1"/>
    <property type="molecule type" value="Genomic_DNA"/>
</dbReference>
<feature type="domain" description="HTH APSES-type" evidence="2">
    <location>
        <begin position="10"/>
        <end position="126"/>
    </location>
</feature>
<feature type="compositionally biased region" description="Low complexity" evidence="1">
    <location>
        <begin position="328"/>
        <end position="359"/>
    </location>
</feature>
<accession>A0AAW0R4P3</accession>
<sequence>MSSLVNESTKLDVEVFGMAASNLHASAKPEAIDKYCPQQTSNSLSMPASLSESSQYVKSHHQDTHISHIAMDTIGQVAPRDTLSESALKGVWIPFERALDFANKEKITELLYPLFVHNIAALLPHPANQTKANQQEYDSVGLPERQSLCPSENSSNRPGLTRSHVFPTPPTSASSASSVRVMEASDNFAWSSAYTGIKSDLDNSRGKIPVTTPLGTPPTVQSPVAGPVDNGGGSPYWNHEHDHVDSEHCKDEHHGQDPAFMEATQNPGMPAVGLSPSLISPQSDSDSGSSDGEPGTLKGGEHKRLLLERLMGYFFELFSSCRSPGPVATTATSGEGEGTTSSRSTGSSNNTQQSSPPSGTGLRKPDQRRRKRAFEDRNEDGDDGDEKKPAKRTRMTNDRDTLPRKLACPYFKKEPGHFQFGRACSGPGWDTVHRIKEHLDRNHALPLTCVRCFSAFKSEGDRDAHMRSQEQCEIKEPPPRTRGVSPSQRDQLRCRPKGFKQMSEHQKWRHMYMILFPETEEADMPSPYYEYIHLHDPAHPVDPMVEYEGFLRREMPDRVRHQLEVRIEDALNPIEEALRGQIVDIVRDVQLELFQSFRSSLRDAPGASNHDQEAATIETASFAEQIQGTGGPDAPTLEPRDTGAGEPHELQARDYWEEQLQAYRPEPAFDLDFLGFDGELFDFSSLSNPPMFQDSAYGTLSTTTQTEHGGDPFPWEKLFHA</sequence>
<evidence type="ECO:0000259" key="2">
    <source>
        <dbReference type="PROSITE" id="PS51299"/>
    </source>
</evidence>
<keyword evidence="4" id="KW-1185">Reference proteome</keyword>
<dbReference type="InterPro" id="IPR003163">
    <property type="entry name" value="Tscrpt_reg_HTH_APSES-type"/>
</dbReference>
<comment type="caution">
    <text evidence="3">The sequence shown here is derived from an EMBL/GenBank/DDBJ whole genome shotgun (WGS) entry which is preliminary data.</text>
</comment>
<feature type="region of interest" description="Disordered" evidence="1">
    <location>
        <begin position="324"/>
        <end position="401"/>
    </location>
</feature>
<gene>
    <name evidence="3" type="ORF">PG999_003876</name>
</gene>
<feature type="region of interest" description="Disordered" evidence="1">
    <location>
        <begin position="464"/>
        <end position="491"/>
    </location>
</feature>
<dbReference type="SUPFAM" id="SSF54616">
    <property type="entry name" value="DNA-binding domain of Mlu1-box binding protein MBP1"/>
    <property type="match status" value="1"/>
</dbReference>
<evidence type="ECO:0000313" key="3">
    <source>
        <dbReference type="EMBL" id="KAK8123958.1"/>
    </source>
</evidence>
<feature type="region of interest" description="Disordered" evidence="1">
    <location>
        <begin position="212"/>
        <end position="299"/>
    </location>
</feature>
<proteinExistence type="predicted"/>
<feature type="region of interest" description="Disordered" evidence="1">
    <location>
        <begin position="626"/>
        <end position="646"/>
    </location>
</feature>
<dbReference type="GO" id="GO:0003677">
    <property type="term" value="F:DNA binding"/>
    <property type="evidence" value="ECO:0007669"/>
    <property type="project" value="InterPro"/>
</dbReference>
<dbReference type="PROSITE" id="PS51299">
    <property type="entry name" value="HTH_APSES"/>
    <property type="match status" value="1"/>
</dbReference>
<dbReference type="AlphaFoldDB" id="A0AAW0R4P3"/>
<feature type="region of interest" description="Disordered" evidence="1">
    <location>
        <begin position="144"/>
        <end position="178"/>
    </location>
</feature>
<dbReference type="PANTHER" id="PTHR38166:SF1">
    <property type="entry name" value="C2H2-TYPE DOMAIN-CONTAINING PROTEIN"/>
    <property type="match status" value="1"/>
</dbReference>
<protein>
    <recommendedName>
        <fullName evidence="2">HTH APSES-type domain-containing protein</fullName>
    </recommendedName>
</protein>
<evidence type="ECO:0000256" key="1">
    <source>
        <dbReference type="SAM" id="MobiDB-lite"/>
    </source>
</evidence>